<gene>
    <name evidence="2" type="ORF">RCC_02188</name>
</gene>
<organism evidence="2 3">
    <name type="scientific">Ramularia collo-cygni</name>
    <dbReference type="NCBI Taxonomy" id="112498"/>
    <lineage>
        <taxon>Eukaryota</taxon>
        <taxon>Fungi</taxon>
        <taxon>Dikarya</taxon>
        <taxon>Ascomycota</taxon>
        <taxon>Pezizomycotina</taxon>
        <taxon>Dothideomycetes</taxon>
        <taxon>Dothideomycetidae</taxon>
        <taxon>Mycosphaerellales</taxon>
        <taxon>Mycosphaerellaceae</taxon>
        <taxon>Ramularia</taxon>
    </lineage>
</organism>
<dbReference type="RefSeq" id="XP_023623239.1">
    <property type="nucleotide sequence ID" value="XM_023767471.1"/>
</dbReference>
<dbReference type="Proteomes" id="UP000225277">
    <property type="component" value="Unassembled WGS sequence"/>
</dbReference>
<evidence type="ECO:0000256" key="1">
    <source>
        <dbReference type="SAM" id="MobiDB-lite"/>
    </source>
</evidence>
<protein>
    <submittedName>
        <fullName evidence="2">Uncharacterized protein</fullName>
    </submittedName>
</protein>
<dbReference type="AlphaFoldDB" id="A0A2D3UYR8"/>
<proteinExistence type="predicted"/>
<dbReference type="GeneID" id="35597410"/>
<sequence length="462" mass="51871">MLRARPVSQRIAFWPWTARGPVQKRFVSDWNDFSGDSIEGSSRKPNRRSGKAVGGGRRGRDGAQHGNPARFQHIQQGQHVAEDSLKKEVEPRTPSLVEQLFPEETKRYEAAQKILREVPRLALDALQTPAPAKPLASPTSDEPTRSWKAMKLENIMRAAGPGTAMLVLRNATPNLTEEDFRRLIPQGKHIEGWTLEQGDIIKVIPGRNMADLSPKNAYYLLFSSALSAFSYQGHVTRIHTLASQHTPSSDTSPIPPPPGYIIEGLDVHAAIEAYALVPPGQRLELRGIKPPLSPAMQHLLKYKGYQGLVERENKMPFEARLTLEGPQLTLSAVRHEILDSGKKRGLSWSGEDSNTIQMSRWDSERWMSASDDSESAWSRVAERTEEEETKRATYRADRSKPNDSTTSQPKRRSPGVVYIVGFQTERAAQSFVQYWHRRPIGSPKHHDIEGDIPPIANVELLW</sequence>
<feature type="region of interest" description="Disordered" evidence="1">
    <location>
        <begin position="372"/>
        <end position="412"/>
    </location>
</feature>
<evidence type="ECO:0000313" key="3">
    <source>
        <dbReference type="Proteomes" id="UP000225277"/>
    </source>
</evidence>
<dbReference type="EMBL" id="FJUY01000002">
    <property type="protein sequence ID" value="CZT16346.1"/>
    <property type="molecule type" value="Genomic_DNA"/>
</dbReference>
<name>A0A2D3UYR8_9PEZI</name>
<keyword evidence="3" id="KW-1185">Reference proteome</keyword>
<reference evidence="2 3" key="1">
    <citation type="submission" date="2016-03" db="EMBL/GenBank/DDBJ databases">
        <authorList>
            <person name="Ploux O."/>
        </authorList>
    </citation>
    <scope>NUCLEOTIDE SEQUENCE [LARGE SCALE GENOMIC DNA]</scope>
    <source>
        <strain evidence="2 3">URUG2</strain>
    </source>
</reference>
<dbReference type="OrthoDB" id="5332316at2759"/>
<feature type="region of interest" description="Disordered" evidence="1">
    <location>
        <begin position="33"/>
        <end position="68"/>
    </location>
</feature>
<accession>A0A2D3UYR8</accession>
<feature type="compositionally biased region" description="Basic and acidic residues" evidence="1">
    <location>
        <begin position="380"/>
        <end position="401"/>
    </location>
</feature>
<evidence type="ECO:0000313" key="2">
    <source>
        <dbReference type="EMBL" id="CZT16346.1"/>
    </source>
</evidence>